<evidence type="ECO:0000313" key="1">
    <source>
        <dbReference type="EMBL" id="AKP77165.1"/>
    </source>
</evidence>
<sequence length="211" mass="24556">MKNKNMNRYQIICALRIGDLNFLTILLSDYQEGCLVAVRLYSQDDKINWDWDTSNYPTDLILYLQSQTSLIEGGFYDLRTWEITVWEEISNPELKERNSISTKILQAGKNKLKALLKEQLEAKMIDKHSLEMENFPTFEEYKLSLLQKKFIKSMTVEEEIVLNLYPNCYIKVLPGAIAVPNLYTKQLNILDAEGIVHSIKFNQIVGMEHLN</sequence>
<reference evidence="1 2" key="1">
    <citation type="submission" date="2015-01" db="EMBL/GenBank/DDBJ databases">
        <title>Genome sequence of bacillus megaterium Q3.</title>
        <authorList>
            <person name="Wang Y."/>
            <person name="Luo K."/>
            <person name="Bai L."/>
            <person name="Luo F."/>
        </authorList>
    </citation>
    <scope>NUCLEOTIDE SEQUENCE [LARGE SCALE GENOMIC DNA]</scope>
    <source>
        <strain evidence="1 2">Q3</strain>
    </source>
</reference>
<dbReference type="Proteomes" id="UP000036410">
    <property type="component" value="Chromosome"/>
</dbReference>
<accession>A0A806U927</accession>
<proteinExistence type="predicted"/>
<evidence type="ECO:0000313" key="2">
    <source>
        <dbReference type="Proteomes" id="UP000036410"/>
    </source>
</evidence>
<dbReference type="AlphaFoldDB" id="A0A806U927"/>
<name>A0A806U927_PRIMG</name>
<gene>
    <name evidence="1" type="ORF">AS52_02200</name>
</gene>
<organism evidence="1 2">
    <name type="scientific">Priestia megaterium Q3</name>
    <dbReference type="NCBI Taxonomy" id="1452722"/>
    <lineage>
        <taxon>Bacteria</taxon>
        <taxon>Bacillati</taxon>
        <taxon>Bacillota</taxon>
        <taxon>Bacilli</taxon>
        <taxon>Bacillales</taxon>
        <taxon>Bacillaceae</taxon>
        <taxon>Priestia</taxon>
    </lineage>
</organism>
<dbReference type="EMBL" id="CP010586">
    <property type="protein sequence ID" value="AKP77165.1"/>
    <property type="molecule type" value="Genomic_DNA"/>
</dbReference>
<protein>
    <submittedName>
        <fullName evidence="1">Uncharacterized protein</fullName>
    </submittedName>
</protein>
<dbReference type="RefSeq" id="WP_049164338.1">
    <property type="nucleotide sequence ID" value="NZ_CP010586.1"/>
</dbReference>